<evidence type="ECO:0000256" key="1">
    <source>
        <dbReference type="SAM" id="MobiDB-lite"/>
    </source>
</evidence>
<evidence type="ECO:0000313" key="3">
    <source>
        <dbReference type="Proteomes" id="UP001083770"/>
    </source>
</evidence>
<gene>
    <name evidence="2" type="ORF">O4G74_07505</name>
</gene>
<evidence type="ECO:0000313" key="2">
    <source>
        <dbReference type="EMBL" id="MCZ4297899.1"/>
    </source>
</evidence>
<comment type="caution">
    <text evidence="2">The sequence shown here is derived from an EMBL/GenBank/DDBJ whole genome shotgun (WGS) entry which is preliminary data.</text>
</comment>
<keyword evidence="3" id="KW-1185">Reference proteome</keyword>
<reference evidence="2" key="1">
    <citation type="submission" date="2022-12" db="EMBL/GenBank/DDBJ databases">
        <title>Bacterial isolates from different developmental stages of Nematostella vectensis.</title>
        <authorList>
            <person name="Fraune S."/>
        </authorList>
    </citation>
    <scope>NUCLEOTIDE SEQUENCE</scope>
    <source>
        <strain evidence="2">G21632-S1</strain>
    </source>
</reference>
<evidence type="ECO:0008006" key="4">
    <source>
        <dbReference type="Google" id="ProtNLM"/>
    </source>
</evidence>
<name>A0ABT4LXL9_9PROT</name>
<feature type="compositionally biased region" description="Polar residues" evidence="1">
    <location>
        <begin position="42"/>
        <end position="58"/>
    </location>
</feature>
<accession>A0ABT4LXL9</accession>
<organism evidence="2 3">
    <name type="scientific">Henriciella marina</name>
    <dbReference type="NCBI Taxonomy" id="453851"/>
    <lineage>
        <taxon>Bacteria</taxon>
        <taxon>Pseudomonadati</taxon>
        <taxon>Pseudomonadota</taxon>
        <taxon>Alphaproteobacteria</taxon>
        <taxon>Hyphomonadales</taxon>
        <taxon>Hyphomonadaceae</taxon>
        <taxon>Henriciella</taxon>
    </lineage>
</organism>
<dbReference type="Proteomes" id="UP001083770">
    <property type="component" value="Unassembled WGS sequence"/>
</dbReference>
<feature type="region of interest" description="Disordered" evidence="1">
    <location>
        <begin position="28"/>
        <end position="58"/>
    </location>
</feature>
<dbReference type="EMBL" id="JAPWGW010000002">
    <property type="protein sequence ID" value="MCZ4297899.1"/>
    <property type="molecule type" value="Genomic_DNA"/>
</dbReference>
<protein>
    <recommendedName>
        <fullName evidence="4">HEAT repeat domain-containing protein</fullName>
    </recommendedName>
</protein>
<proteinExistence type="predicted"/>
<sequence>MRWLATVICWLILIWLATGMLNRLTEDVGSHGPSSDPRVVDSNANSINHSAPASKESGQTIKRHFLAAPLSSGPFVELLSSTYSGAQARTPGRRRVAEHLLKITPRSTFARISLAEIDFLSGDYAGATHQISYALALGGSNSSALLDALVEMAKNPETRPFVADLIESRPRWSSTLLMRLAPTSAHKAYLWEWAEGDKRGEAAVVSALLRQNRIDLAYDAFLTFLTPESRAAMTAPFDAHFEGLPGAGPFTWDVDARAASFEPNGGLAVSSYGQTRKSIARQVTKLPSGLAQAKIMMSGDVSEGGNSFEWAIYCYRSRTPFWTLPATELSTEPVIIQEDISVPDADCEFQRVELAGLPGDFPRTGRALIQTLEISRLERSSTQ</sequence>